<keyword evidence="9" id="KW-0067">ATP-binding</keyword>
<dbReference type="InterPro" id="IPR008921">
    <property type="entry name" value="DNA_pol3_clamp-load_cplx_C"/>
</dbReference>
<dbReference type="FunFam" id="3.40.50.300:FF:000014">
    <property type="entry name" value="DNA polymerase III subunit gamma/tau"/>
    <property type="match status" value="1"/>
</dbReference>
<dbReference type="Pfam" id="PF12170">
    <property type="entry name" value="DNA_pol3_tau_5"/>
    <property type="match status" value="1"/>
</dbReference>
<evidence type="ECO:0000256" key="6">
    <source>
        <dbReference type="ARBA" id="ARBA00022723"/>
    </source>
</evidence>
<dbReference type="RefSeq" id="WP_142930005.1">
    <property type="nucleotide sequence ID" value="NZ_ML660114.1"/>
</dbReference>
<keyword evidence="10" id="KW-0239">DNA-directed DNA polymerase</keyword>
<dbReference type="CDD" id="cd00009">
    <property type="entry name" value="AAA"/>
    <property type="match status" value="1"/>
</dbReference>
<evidence type="ECO:0000256" key="5">
    <source>
        <dbReference type="ARBA" id="ARBA00022705"/>
    </source>
</evidence>
<keyword evidence="7" id="KW-0547">Nucleotide-binding</keyword>
<dbReference type="InterPro" id="IPR021029">
    <property type="entry name" value="DNA_pol_III_tau_dom-5"/>
</dbReference>
<keyword evidence="15" id="KW-1185">Reference proteome</keyword>
<evidence type="ECO:0000256" key="11">
    <source>
        <dbReference type="ARBA" id="ARBA00049244"/>
    </source>
</evidence>
<evidence type="ECO:0000256" key="10">
    <source>
        <dbReference type="ARBA" id="ARBA00022932"/>
    </source>
</evidence>
<comment type="caution">
    <text evidence="14">The sequence shown here is derived from an EMBL/GenBank/DDBJ whole genome shotgun (WGS) entry which is preliminary data.</text>
</comment>
<dbReference type="PANTHER" id="PTHR11669">
    <property type="entry name" value="REPLICATION FACTOR C / DNA POLYMERASE III GAMMA-TAU SUBUNIT"/>
    <property type="match status" value="1"/>
</dbReference>
<dbReference type="GO" id="GO:0009360">
    <property type="term" value="C:DNA polymerase III complex"/>
    <property type="evidence" value="ECO:0007669"/>
    <property type="project" value="InterPro"/>
</dbReference>
<organism evidence="14 15">
    <name type="scientific">Exilibacterium tricleocarpae</name>
    <dbReference type="NCBI Taxonomy" id="2591008"/>
    <lineage>
        <taxon>Bacteria</taxon>
        <taxon>Pseudomonadati</taxon>
        <taxon>Pseudomonadota</taxon>
        <taxon>Gammaproteobacteria</taxon>
        <taxon>Cellvibrionales</taxon>
        <taxon>Cellvibrionaceae</taxon>
        <taxon>Exilibacterium</taxon>
    </lineage>
</organism>
<dbReference type="CDD" id="cd18137">
    <property type="entry name" value="HLD_clamp_pol_III_gamma_tau"/>
    <property type="match status" value="1"/>
</dbReference>
<dbReference type="SUPFAM" id="SSF52540">
    <property type="entry name" value="P-loop containing nucleoside triphosphate hydrolases"/>
    <property type="match status" value="1"/>
</dbReference>
<evidence type="ECO:0000256" key="2">
    <source>
        <dbReference type="ARBA" id="ARBA00012417"/>
    </source>
</evidence>
<evidence type="ECO:0000256" key="3">
    <source>
        <dbReference type="ARBA" id="ARBA00022679"/>
    </source>
</evidence>
<dbReference type="SMART" id="SM00382">
    <property type="entry name" value="AAA"/>
    <property type="match status" value="1"/>
</dbReference>
<dbReference type="GO" id="GO:0005524">
    <property type="term" value="F:ATP binding"/>
    <property type="evidence" value="ECO:0007669"/>
    <property type="project" value="UniProtKB-KW"/>
</dbReference>
<dbReference type="GO" id="GO:0046872">
    <property type="term" value="F:metal ion binding"/>
    <property type="evidence" value="ECO:0007669"/>
    <property type="project" value="UniProtKB-KW"/>
</dbReference>
<accession>A0A545SPP1</accession>
<dbReference type="GO" id="GO:0006261">
    <property type="term" value="P:DNA-templated DNA replication"/>
    <property type="evidence" value="ECO:0007669"/>
    <property type="project" value="TreeGrafter"/>
</dbReference>
<dbReference type="InterPro" id="IPR045085">
    <property type="entry name" value="HLD_clamp_pol_III_gamma_tau"/>
</dbReference>
<comment type="similarity">
    <text evidence="1">Belongs to the DnaX/STICHEL family.</text>
</comment>
<feature type="domain" description="AAA+ ATPase" evidence="13">
    <location>
        <begin position="37"/>
        <end position="179"/>
    </location>
</feature>
<dbReference type="PRINTS" id="PR00300">
    <property type="entry name" value="CLPPROTEASEA"/>
</dbReference>
<dbReference type="Gene3D" id="3.40.50.300">
    <property type="entry name" value="P-loop containing nucleotide triphosphate hydrolases"/>
    <property type="match status" value="1"/>
</dbReference>
<keyword evidence="5" id="KW-0235">DNA replication</keyword>
<protein>
    <recommendedName>
        <fullName evidence="2">DNA-directed DNA polymerase</fullName>
        <ecNumber evidence="2">2.7.7.7</ecNumber>
    </recommendedName>
</protein>
<comment type="catalytic activity">
    <reaction evidence="11">
        <text>DNA(n) + a 2'-deoxyribonucleoside 5'-triphosphate = DNA(n+1) + diphosphate</text>
        <dbReference type="Rhea" id="RHEA:22508"/>
        <dbReference type="Rhea" id="RHEA-COMP:17339"/>
        <dbReference type="Rhea" id="RHEA-COMP:17340"/>
        <dbReference type="ChEBI" id="CHEBI:33019"/>
        <dbReference type="ChEBI" id="CHEBI:61560"/>
        <dbReference type="ChEBI" id="CHEBI:173112"/>
        <dbReference type="EC" id="2.7.7.7"/>
    </reaction>
</comment>
<dbReference type="AlphaFoldDB" id="A0A545SPP1"/>
<evidence type="ECO:0000256" key="9">
    <source>
        <dbReference type="ARBA" id="ARBA00022840"/>
    </source>
</evidence>
<dbReference type="EMBL" id="VHSG01000038">
    <property type="protein sequence ID" value="TQV66943.1"/>
    <property type="molecule type" value="Genomic_DNA"/>
</dbReference>
<evidence type="ECO:0000256" key="12">
    <source>
        <dbReference type="SAM" id="MobiDB-lite"/>
    </source>
</evidence>
<keyword evidence="3 14" id="KW-0808">Transferase</keyword>
<reference evidence="14 15" key="1">
    <citation type="submission" date="2019-06" db="EMBL/GenBank/DDBJ databases">
        <title>Whole genome sequence for Cellvibrionaceae sp. R142.</title>
        <authorList>
            <person name="Wang G."/>
        </authorList>
    </citation>
    <scope>NUCLEOTIDE SEQUENCE [LARGE SCALE GENOMIC DNA]</scope>
    <source>
        <strain evidence="14 15">R142</strain>
    </source>
</reference>
<dbReference type="PANTHER" id="PTHR11669:SF0">
    <property type="entry name" value="PROTEIN STICHEL-LIKE 2"/>
    <property type="match status" value="1"/>
</dbReference>
<dbReference type="InterPro" id="IPR027417">
    <property type="entry name" value="P-loop_NTPase"/>
</dbReference>
<dbReference type="EC" id="2.7.7.7" evidence="2"/>
<dbReference type="Pfam" id="PF22608">
    <property type="entry name" value="DNAX_ATPase_lid"/>
    <property type="match status" value="1"/>
</dbReference>
<dbReference type="SUPFAM" id="SSF48019">
    <property type="entry name" value="post-AAA+ oligomerization domain-like"/>
    <property type="match status" value="1"/>
</dbReference>
<dbReference type="NCBIfam" id="TIGR02397">
    <property type="entry name" value="dnaX_nterm"/>
    <property type="match status" value="1"/>
</dbReference>
<dbReference type="Gene3D" id="1.10.8.60">
    <property type="match status" value="1"/>
</dbReference>
<gene>
    <name evidence="14" type="ORF">FKG94_26685</name>
</gene>
<dbReference type="NCBIfam" id="NF005942">
    <property type="entry name" value="PRK07994.1"/>
    <property type="match status" value="1"/>
</dbReference>
<dbReference type="InterPro" id="IPR001270">
    <property type="entry name" value="ClpA/B"/>
</dbReference>
<dbReference type="InterPro" id="IPR038249">
    <property type="entry name" value="PolIII_tau_V_sf"/>
</dbReference>
<dbReference type="Gene3D" id="1.20.272.10">
    <property type="match status" value="1"/>
</dbReference>
<dbReference type="FunFam" id="1.10.8.60:FF:000013">
    <property type="entry name" value="DNA polymerase III subunit gamma/tau"/>
    <property type="match status" value="1"/>
</dbReference>
<dbReference type="InterPro" id="IPR050238">
    <property type="entry name" value="DNA_Rep/Repair_Clamp_Loader"/>
</dbReference>
<dbReference type="Proteomes" id="UP000319732">
    <property type="component" value="Unassembled WGS sequence"/>
</dbReference>
<evidence type="ECO:0000256" key="7">
    <source>
        <dbReference type="ARBA" id="ARBA00022741"/>
    </source>
</evidence>
<dbReference type="GO" id="GO:0003677">
    <property type="term" value="F:DNA binding"/>
    <property type="evidence" value="ECO:0007669"/>
    <property type="project" value="InterPro"/>
</dbReference>
<dbReference type="Pfam" id="PF13177">
    <property type="entry name" value="DNA_pol3_delta2"/>
    <property type="match status" value="1"/>
</dbReference>
<evidence type="ECO:0000256" key="4">
    <source>
        <dbReference type="ARBA" id="ARBA00022695"/>
    </source>
</evidence>
<dbReference type="Pfam" id="PF12169">
    <property type="entry name" value="DNA_pol3_gamma3"/>
    <property type="match status" value="1"/>
</dbReference>
<dbReference type="FunFam" id="1.20.272.10:FF:000003">
    <property type="entry name" value="DNA polymerase III subunit gamma/tau"/>
    <property type="match status" value="1"/>
</dbReference>
<proteinExistence type="inferred from homology"/>
<dbReference type="Gene3D" id="3.30.300.150">
    <property type="entry name" value="DNA polymerase III, tau subunit, domain V"/>
    <property type="match status" value="1"/>
</dbReference>
<keyword evidence="8" id="KW-0862">Zinc</keyword>
<dbReference type="InterPro" id="IPR003593">
    <property type="entry name" value="AAA+_ATPase"/>
</dbReference>
<keyword evidence="6" id="KW-0479">Metal-binding</keyword>
<dbReference type="OrthoDB" id="9810148at2"/>
<evidence type="ECO:0000259" key="13">
    <source>
        <dbReference type="SMART" id="SM00382"/>
    </source>
</evidence>
<evidence type="ECO:0000256" key="1">
    <source>
        <dbReference type="ARBA" id="ARBA00006360"/>
    </source>
</evidence>
<sequence length="808" mass="83617">MSYQVLARKWRPKVFREMVGQEHVLQALINALDHDRLHHAYLFTGTRGVGKTTIARILAKCLNCEAGVSSEPCGQCGACVEIGEGRFVDLIEVDAASRTKVEDTRELLENVQYAPTRGRYKVYLIDEVHMLSSHSFNALLKTLEEPPPHIKFLLATTDPQKLPVTILSRCLQFNLKNMHPERIVQHLQQVLAQEMVPFEEAALWQLGRAADGSMRDALSLTDQAIAFGSGKVVESDVRTMLGTLDQALVYDILRALAAVDGPQMLAAVARLSEHAPDYHGALAELLAVLHRIAIAQALPEAVDNSVGDRQQVLELAQALAAEDVQLFYQIALLGRRDLALAPDPRGGFEMVLLRMLAFKPQGVAEIPTRGLPQGQAADGTPPADDPEVAAKKPQPAPAPIESASTGAATVETGASASEVAAAAAQAPVLAADTTGATPASAADVVPAMDMVSAVQATAPVTDSVAPAADAVPAMGTGVPAAPAGPAMDTMAPAADAVPAMDTPLSAAQATVPVMDTVASALNREPATNTPAQATAPAMDTGAPAVDLETPAPAPAATLPATDAITPATQVAAAAMAAAEPAAKMAAPATGAGAAPAAAGATEATAAAAVSMQRGSGVNTPPASGVLAEVMATLDQPGLIKAAADIKPPQAAAAAAPERPPPVQSVAAAAAKIPLQQAGPDNWLQIYRGLGVGGILQSTVSNCVLAGRDAGGFHFVLDEANSTLYDEAHSVRLADLLSDYFGEPVQVHIQLGQVAGETPAANVVRLRRERQAQALAALKADPLVAQLEAQFQATLREESVEPIDEVSEV</sequence>
<keyword evidence="4 14" id="KW-0548">Nucleotidyltransferase</keyword>
<evidence type="ECO:0000313" key="14">
    <source>
        <dbReference type="EMBL" id="TQV66943.1"/>
    </source>
</evidence>
<evidence type="ECO:0000256" key="8">
    <source>
        <dbReference type="ARBA" id="ARBA00022833"/>
    </source>
</evidence>
<dbReference type="GO" id="GO:0003887">
    <property type="term" value="F:DNA-directed DNA polymerase activity"/>
    <property type="evidence" value="ECO:0007669"/>
    <property type="project" value="UniProtKB-KW"/>
</dbReference>
<evidence type="ECO:0000313" key="15">
    <source>
        <dbReference type="Proteomes" id="UP000319732"/>
    </source>
</evidence>
<dbReference type="InterPro" id="IPR012763">
    <property type="entry name" value="DNA_pol_III_sug/sutau_N"/>
</dbReference>
<feature type="region of interest" description="Disordered" evidence="12">
    <location>
        <begin position="367"/>
        <end position="411"/>
    </location>
</feature>
<dbReference type="InterPro" id="IPR022754">
    <property type="entry name" value="DNA_pol_III_gamma-3"/>
</dbReference>
<name>A0A545SPP1_9GAMM</name>